<sequence length="453" mass="50172">MEGPLLDFFRAARSAGLRISPAESIDATRAAQVVGFADRDRLRDTLAIVMAKTVEEKREFGAIFDLFFKRGHFSAGAEPETEAPPGPQPPPGGEAGGGEGEGNGGGGGPLAEMLLAGDQAALAAAVERAGQEAGLSNIALFTQVNLFTRRILERMGLQALERAITAAPEAERTGRLRQGRDRLREQVKEFVEQNLALYARGETEAFRERMLTQTRLSAIDRRDHERMRLLVRAMARRLATQYGRNRKRDRRGVLDVRRTLRRNMGWDGIPFHTIWKQERIQKPKLVVLCDVSGSVAAIAQFLLLFLYSLNEALSDLHAFAFSGNLVDVSEILARNPIETAIPEVMARAGFGSSNYGMALADFEAAHMRLLDSHTTVIVLGDGRGNRTDPRTDILTRMADRSKQIVWLNPEYRTLWGTGDSDMLRYAPHCRVTAVCNTLQHLERVIGELLRDGG</sequence>
<feature type="compositionally biased region" description="Pro residues" evidence="1">
    <location>
        <begin position="82"/>
        <end position="92"/>
    </location>
</feature>
<dbReference type="InterPro" id="IPR008912">
    <property type="entry name" value="Uncharacterised_CoxE"/>
</dbReference>
<dbReference type="OrthoDB" id="9790469at2"/>
<proteinExistence type="predicted"/>
<evidence type="ECO:0000256" key="1">
    <source>
        <dbReference type="SAM" id="MobiDB-lite"/>
    </source>
</evidence>
<dbReference type="PANTHER" id="PTHR39338:SF5">
    <property type="entry name" value="BLR6139 PROTEIN"/>
    <property type="match status" value="1"/>
</dbReference>
<keyword evidence="3" id="KW-1185">Reference proteome</keyword>
<evidence type="ECO:0000313" key="2">
    <source>
        <dbReference type="EMBL" id="TDH63341.1"/>
    </source>
</evidence>
<name>A0A4R5QKQ8_9PROT</name>
<gene>
    <name evidence="2" type="ORF">E2C06_07535</name>
</gene>
<accession>A0A4R5QKQ8</accession>
<dbReference type="InterPro" id="IPR011195">
    <property type="entry name" value="UCP010256"/>
</dbReference>
<comment type="caution">
    <text evidence="2">The sequence shown here is derived from an EMBL/GenBank/DDBJ whole genome shotgun (WGS) entry which is preliminary data.</text>
</comment>
<reference evidence="2 3" key="1">
    <citation type="journal article" date="2016" name="J. Microbiol.">
        <title>Dankookia rubra gen. nov., sp. nov., an alphaproteobacterium isolated from sediment of a shallow stream.</title>
        <authorList>
            <person name="Kim W.H."/>
            <person name="Kim D.H."/>
            <person name="Kang K."/>
            <person name="Ahn T.Y."/>
        </authorList>
    </citation>
    <scope>NUCLEOTIDE SEQUENCE [LARGE SCALE GENOMIC DNA]</scope>
    <source>
        <strain evidence="2 3">JCM30602</strain>
    </source>
</reference>
<organism evidence="2 3">
    <name type="scientific">Dankookia rubra</name>
    <dbReference type="NCBI Taxonomy" id="1442381"/>
    <lineage>
        <taxon>Bacteria</taxon>
        <taxon>Pseudomonadati</taxon>
        <taxon>Pseudomonadota</taxon>
        <taxon>Alphaproteobacteria</taxon>
        <taxon>Acetobacterales</taxon>
        <taxon>Roseomonadaceae</taxon>
        <taxon>Dankookia</taxon>
    </lineage>
</organism>
<dbReference type="PIRSF" id="PIRSF010256">
    <property type="entry name" value="CoxE_vWa"/>
    <property type="match status" value="1"/>
</dbReference>
<evidence type="ECO:0000313" key="3">
    <source>
        <dbReference type="Proteomes" id="UP000295096"/>
    </source>
</evidence>
<dbReference type="PANTHER" id="PTHR39338">
    <property type="entry name" value="BLL5662 PROTEIN-RELATED"/>
    <property type="match status" value="1"/>
</dbReference>
<feature type="region of interest" description="Disordered" evidence="1">
    <location>
        <begin position="76"/>
        <end position="111"/>
    </location>
</feature>
<dbReference type="EMBL" id="SMSJ01000006">
    <property type="protein sequence ID" value="TDH63341.1"/>
    <property type="molecule type" value="Genomic_DNA"/>
</dbReference>
<dbReference type="Pfam" id="PF05762">
    <property type="entry name" value="VWA_CoxE"/>
    <property type="match status" value="1"/>
</dbReference>
<dbReference type="AlphaFoldDB" id="A0A4R5QKQ8"/>
<dbReference type="Proteomes" id="UP000295096">
    <property type="component" value="Unassembled WGS sequence"/>
</dbReference>
<feature type="compositionally biased region" description="Gly residues" evidence="1">
    <location>
        <begin position="93"/>
        <end position="109"/>
    </location>
</feature>
<protein>
    <submittedName>
        <fullName evidence="2">VWA domain-containing protein</fullName>
    </submittedName>
</protein>